<organism evidence="8 9">
    <name type="scientific">Kitasatospora cystarginea</name>
    <dbReference type="NCBI Taxonomy" id="58350"/>
    <lineage>
        <taxon>Bacteria</taxon>
        <taxon>Bacillati</taxon>
        <taxon>Actinomycetota</taxon>
        <taxon>Actinomycetes</taxon>
        <taxon>Kitasatosporales</taxon>
        <taxon>Streptomycetaceae</taxon>
        <taxon>Kitasatospora</taxon>
    </lineage>
</organism>
<dbReference type="RefSeq" id="WP_344634672.1">
    <property type="nucleotide sequence ID" value="NZ_BAAATR010000002.1"/>
</dbReference>
<evidence type="ECO:0000256" key="2">
    <source>
        <dbReference type="ARBA" id="ARBA00022729"/>
    </source>
</evidence>
<dbReference type="PANTHER" id="PTHR13887:SF14">
    <property type="entry name" value="DISULFIDE BOND FORMATION PROTEIN D"/>
    <property type="match status" value="1"/>
</dbReference>
<dbReference type="SUPFAM" id="SSF52833">
    <property type="entry name" value="Thioredoxin-like"/>
    <property type="match status" value="1"/>
</dbReference>
<dbReference type="InterPro" id="IPR036249">
    <property type="entry name" value="Thioredoxin-like_sf"/>
</dbReference>
<keyword evidence="5" id="KW-0676">Redox-active center</keyword>
<evidence type="ECO:0000259" key="7">
    <source>
        <dbReference type="Pfam" id="PF13462"/>
    </source>
</evidence>
<reference evidence="9" key="1">
    <citation type="journal article" date="2019" name="Int. J. Syst. Evol. Microbiol.">
        <title>The Global Catalogue of Microorganisms (GCM) 10K type strain sequencing project: providing services to taxonomists for standard genome sequencing and annotation.</title>
        <authorList>
            <consortium name="The Broad Institute Genomics Platform"/>
            <consortium name="The Broad Institute Genome Sequencing Center for Infectious Disease"/>
            <person name="Wu L."/>
            <person name="Ma J."/>
        </authorList>
    </citation>
    <scope>NUCLEOTIDE SEQUENCE [LARGE SCALE GENOMIC DNA]</scope>
    <source>
        <strain evidence="9">JCM 7356</strain>
    </source>
</reference>
<name>A0ABP5Q9H2_9ACTN</name>
<feature type="domain" description="Thioredoxin-like fold" evidence="7">
    <location>
        <begin position="88"/>
        <end position="250"/>
    </location>
</feature>
<keyword evidence="9" id="KW-1185">Reference proteome</keyword>
<dbReference type="Proteomes" id="UP001500305">
    <property type="component" value="Unassembled WGS sequence"/>
</dbReference>
<keyword evidence="3" id="KW-0560">Oxidoreductase</keyword>
<dbReference type="PANTHER" id="PTHR13887">
    <property type="entry name" value="GLUTATHIONE S-TRANSFERASE KAPPA"/>
    <property type="match status" value="1"/>
</dbReference>
<dbReference type="Pfam" id="PF13462">
    <property type="entry name" value="Thioredoxin_4"/>
    <property type="match status" value="1"/>
</dbReference>
<protein>
    <recommendedName>
        <fullName evidence="7">Thioredoxin-like fold domain-containing protein</fullName>
    </recommendedName>
</protein>
<comment type="caution">
    <text evidence="8">The sequence shown here is derived from an EMBL/GenBank/DDBJ whole genome shotgun (WGS) entry which is preliminary data.</text>
</comment>
<proteinExistence type="inferred from homology"/>
<keyword evidence="4" id="KW-1015">Disulfide bond</keyword>
<feature type="compositionally biased region" description="Polar residues" evidence="6">
    <location>
        <begin position="71"/>
        <end position="87"/>
    </location>
</feature>
<comment type="similarity">
    <text evidence="1">Belongs to the thioredoxin family. DsbA subfamily.</text>
</comment>
<evidence type="ECO:0000256" key="4">
    <source>
        <dbReference type="ARBA" id="ARBA00023157"/>
    </source>
</evidence>
<evidence type="ECO:0000256" key="5">
    <source>
        <dbReference type="ARBA" id="ARBA00023284"/>
    </source>
</evidence>
<evidence type="ECO:0000256" key="1">
    <source>
        <dbReference type="ARBA" id="ARBA00005791"/>
    </source>
</evidence>
<dbReference type="Gene3D" id="3.40.30.10">
    <property type="entry name" value="Glutaredoxin"/>
    <property type="match status" value="1"/>
</dbReference>
<sequence>MSTQQSQQSGRPTPRERLLEARMREARTAAFRRRAVIGGSVVGALALAAAATLAVTAASDGVGSHDDKSETIATSPTVATPANTSGHNGTVIVYGKTDAPHTLQVFEDFRCPICKIFENSTGKAVQRLADDGTYKIEYHLAAFLDDNLGGRGSNTALAAVGAALDQGGPEKFKQFHDVLYANQPEERVDGFGDVNRILELAGQVPGLKTDAFTKAVTEGTFRPWASKVAADFNSSGVRGTPTIKLDGKPLELFDSQGTPMTGEQFTAVVRQAVGN</sequence>
<evidence type="ECO:0000313" key="9">
    <source>
        <dbReference type="Proteomes" id="UP001500305"/>
    </source>
</evidence>
<evidence type="ECO:0000256" key="6">
    <source>
        <dbReference type="SAM" id="MobiDB-lite"/>
    </source>
</evidence>
<dbReference type="EMBL" id="BAAATR010000002">
    <property type="protein sequence ID" value="GAA2229522.1"/>
    <property type="molecule type" value="Genomic_DNA"/>
</dbReference>
<evidence type="ECO:0000256" key="3">
    <source>
        <dbReference type="ARBA" id="ARBA00023002"/>
    </source>
</evidence>
<dbReference type="InterPro" id="IPR012336">
    <property type="entry name" value="Thioredoxin-like_fold"/>
</dbReference>
<evidence type="ECO:0000313" key="8">
    <source>
        <dbReference type="EMBL" id="GAA2229522.1"/>
    </source>
</evidence>
<feature type="region of interest" description="Disordered" evidence="6">
    <location>
        <begin position="60"/>
        <end position="87"/>
    </location>
</feature>
<dbReference type="CDD" id="cd02972">
    <property type="entry name" value="DsbA_family"/>
    <property type="match status" value="1"/>
</dbReference>
<accession>A0ABP5Q9H2</accession>
<gene>
    <name evidence="8" type="ORF">GCM10010430_06850</name>
</gene>
<keyword evidence="2" id="KW-0732">Signal</keyword>